<evidence type="ECO:0000256" key="3">
    <source>
        <dbReference type="ARBA" id="ARBA00022679"/>
    </source>
</evidence>
<gene>
    <name evidence="11" type="ORF">SAMN04488554_3272</name>
</gene>
<dbReference type="CDD" id="cd05403">
    <property type="entry name" value="NT_KNTase_like"/>
    <property type="match status" value="1"/>
</dbReference>
<keyword evidence="2" id="KW-1277">Toxin-antitoxin system</keyword>
<evidence type="ECO:0000256" key="8">
    <source>
        <dbReference type="ARBA" id="ARBA00022842"/>
    </source>
</evidence>
<accession>A0A1H5MBJ6</accession>
<name>A0A1H5MBJ6_9MICO</name>
<evidence type="ECO:0000313" key="12">
    <source>
        <dbReference type="Proteomes" id="UP000199220"/>
    </source>
</evidence>
<keyword evidence="6" id="KW-0547">Nucleotide-binding</keyword>
<keyword evidence="3" id="KW-0808">Transferase</keyword>
<evidence type="ECO:0000259" key="10">
    <source>
        <dbReference type="Pfam" id="PF01909"/>
    </source>
</evidence>
<organism evidence="11 12">
    <name type="scientific">Ruania alba</name>
    <dbReference type="NCBI Taxonomy" id="648782"/>
    <lineage>
        <taxon>Bacteria</taxon>
        <taxon>Bacillati</taxon>
        <taxon>Actinomycetota</taxon>
        <taxon>Actinomycetes</taxon>
        <taxon>Micrococcales</taxon>
        <taxon>Ruaniaceae</taxon>
        <taxon>Ruania</taxon>
    </lineage>
</organism>
<dbReference type="PANTHER" id="PTHR33571:SF12">
    <property type="entry name" value="BSL3053 PROTEIN"/>
    <property type="match status" value="1"/>
</dbReference>
<evidence type="ECO:0000313" key="11">
    <source>
        <dbReference type="EMBL" id="SEE86665.1"/>
    </source>
</evidence>
<dbReference type="GO" id="GO:0046872">
    <property type="term" value="F:metal ion binding"/>
    <property type="evidence" value="ECO:0007669"/>
    <property type="project" value="UniProtKB-KW"/>
</dbReference>
<evidence type="ECO:0000256" key="6">
    <source>
        <dbReference type="ARBA" id="ARBA00022741"/>
    </source>
</evidence>
<protein>
    <recommendedName>
        <fullName evidence="10">Polymerase nucleotidyl transferase domain-containing protein</fullName>
    </recommendedName>
</protein>
<keyword evidence="8" id="KW-0460">Magnesium</keyword>
<dbReference type="EMBL" id="FNTX01000002">
    <property type="protein sequence ID" value="SEE86665.1"/>
    <property type="molecule type" value="Genomic_DNA"/>
</dbReference>
<dbReference type="InterPro" id="IPR052038">
    <property type="entry name" value="Type-VII_TA_antitoxin"/>
</dbReference>
<dbReference type="InterPro" id="IPR043519">
    <property type="entry name" value="NT_sf"/>
</dbReference>
<dbReference type="AlphaFoldDB" id="A0A1H5MBJ6"/>
<keyword evidence="7" id="KW-0067">ATP-binding</keyword>
<reference evidence="12" key="1">
    <citation type="submission" date="2016-10" db="EMBL/GenBank/DDBJ databases">
        <authorList>
            <person name="Varghese N."/>
            <person name="Submissions S."/>
        </authorList>
    </citation>
    <scope>NUCLEOTIDE SEQUENCE [LARGE SCALE GENOMIC DNA]</scope>
    <source>
        <strain evidence="12">DSM 21368</strain>
    </source>
</reference>
<evidence type="ECO:0000256" key="2">
    <source>
        <dbReference type="ARBA" id="ARBA00022649"/>
    </source>
</evidence>
<keyword evidence="5" id="KW-0479">Metal-binding</keyword>
<comment type="cofactor">
    <cofactor evidence="1">
        <name>Mg(2+)</name>
        <dbReference type="ChEBI" id="CHEBI:18420"/>
    </cofactor>
</comment>
<comment type="similarity">
    <text evidence="9">Belongs to the MntA antitoxin family.</text>
</comment>
<dbReference type="SUPFAM" id="SSF81301">
    <property type="entry name" value="Nucleotidyltransferase"/>
    <property type="match status" value="1"/>
</dbReference>
<evidence type="ECO:0000256" key="5">
    <source>
        <dbReference type="ARBA" id="ARBA00022723"/>
    </source>
</evidence>
<dbReference type="Proteomes" id="UP000199220">
    <property type="component" value="Unassembled WGS sequence"/>
</dbReference>
<dbReference type="GO" id="GO:0005524">
    <property type="term" value="F:ATP binding"/>
    <property type="evidence" value="ECO:0007669"/>
    <property type="project" value="UniProtKB-KW"/>
</dbReference>
<proteinExistence type="inferred from homology"/>
<dbReference type="InterPro" id="IPR002934">
    <property type="entry name" value="Polymerase_NTP_transf_dom"/>
</dbReference>
<evidence type="ECO:0000256" key="4">
    <source>
        <dbReference type="ARBA" id="ARBA00022695"/>
    </source>
</evidence>
<dbReference type="Pfam" id="PF01909">
    <property type="entry name" value="NTP_transf_2"/>
    <property type="match status" value="1"/>
</dbReference>
<keyword evidence="12" id="KW-1185">Reference proteome</keyword>
<dbReference type="STRING" id="648782.SAMN04488554_3272"/>
<evidence type="ECO:0000256" key="1">
    <source>
        <dbReference type="ARBA" id="ARBA00001946"/>
    </source>
</evidence>
<sequence length="79" mass="8673">MRRHGLTNPEIFGSTARGDDHENSDVDILVDIPPGTSIIDLIGIQHALEDLLGVHVDLVPRDGLKERVRERAAKDLVAL</sequence>
<feature type="domain" description="Polymerase nucleotidyl transferase" evidence="10">
    <location>
        <begin position="11"/>
        <end position="75"/>
    </location>
</feature>
<dbReference type="PANTHER" id="PTHR33571">
    <property type="entry name" value="SSL8005 PROTEIN"/>
    <property type="match status" value="1"/>
</dbReference>
<dbReference type="GO" id="GO:0016779">
    <property type="term" value="F:nucleotidyltransferase activity"/>
    <property type="evidence" value="ECO:0007669"/>
    <property type="project" value="UniProtKB-KW"/>
</dbReference>
<evidence type="ECO:0000256" key="9">
    <source>
        <dbReference type="ARBA" id="ARBA00038276"/>
    </source>
</evidence>
<dbReference type="Gene3D" id="3.30.460.10">
    <property type="entry name" value="Beta Polymerase, domain 2"/>
    <property type="match status" value="1"/>
</dbReference>
<evidence type="ECO:0000256" key="7">
    <source>
        <dbReference type="ARBA" id="ARBA00022840"/>
    </source>
</evidence>
<keyword evidence="4" id="KW-0548">Nucleotidyltransferase</keyword>